<dbReference type="SUPFAM" id="SSF53335">
    <property type="entry name" value="S-adenosyl-L-methionine-dependent methyltransferases"/>
    <property type="match status" value="1"/>
</dbReference>
<keyword evidence="3" id="KW-1185">Reference proteome</keyword>
<dbReference type="Pfam" id="PF13649">
    <property type="entry name" value="Methyltransf_25"/>
    <property type="match status" value="1"/>
</dbReference>
<dbReference type="PANTHER" id="PTHR43464">
    <property type="entry name" value="METHYLTRANSFERASE"/>
    <property type="match status" value="1"/>
</dbReference>
<dbReference type="EMBL" id="CP141769">
    <property type="protein sequence ID" value="WRS37962.1"/>
    <property type="molecule type" value="Genomic_DNA"/>
</dbReference>
<keyword evidence="2" id="KW-0808">Transferase</keyword>
<dbReference type="RefSeq" id="WP_324778576.1">
    <property type="nucleotide sequence ID" value="NZ_CP141769.1"/>
</dbReference>
<dbReference type="PANTHER" id="PTHR43464:SF23">
    <property type="entry name" value="JUVENILE HORMONE ACID O-METHYLTRANSFERASE"/>
    <property type="match status" value="1"/>
</dbReference>
<proteinExistence type="predicted"/>
<dbReference type="CDD" id="cd02440">
    <property type="entry name" value="AdoMet_MTases"/>
    <property type="match status" value="1"/>
</dbReference>
<sequence length="216" mass="23462">MTSTQTTRLDAAHFDAKARQWDDNPVFRERGLKIAEAIRASVPLSPRMRALDYGCGTGLLSFPLKDELGAILLADSSAGMLEVVAEKIAAQGATNMTPAKLDLLADPPPAGRFDLVYTSMTLHHVPDTDRILRVFHDLLQPGGYLCIADLDREDGSFHGIEVDVHHGFDRADLARRAAGAGFAEVGFQTVFSIAKEHAGGTRDYPVFLMTARREGA</sequence>
<feature type="domain" description="Methyltransferase" evidence="1">
    <location>
        <begin position="51"/>
        <end position="143"/>
    </location>
</feature>
<reference evidence="2 3" key="1">
    <citation type="submission" date="2023-12" db="EMBL/GenBank/DDBJ databases">
        <title>Thiobacillus sedimentum sp. nov., a chemolithoautotrophic sulfur-oxidizing bacterium isolated from freshwater sediment.</title>
        <authorList>
            <person name="Luo J."/>
            <person name="Dai C."/>
        </authorList>
    </citation>
    <scope>NUCLEOTIDE SEQUENCE [LARGE SCALE GENOMIC DNA]</scope>
    <source>
        <strain evidence="2 3">SCUT-2</strain>
    </source>
</reference>
<keyword evidence="2" id="KW-0489">Methyltransferase</keyword>
<dbReference type="GO" id="GO:0008168">
    <property type="term" value="F:methyltransferase activity"/>
    <property type="evidence" value="ECO:0007669"/>
    <property type="project" value="UniProtKB-KW"/>
</dbReference>
<dbReference type="EC" id="2.1.-.-" evidence="2"/>
<dbReference type="Gene3D" id="3.40.50.150">
    <property type="entry name" value="Vaccinia Virus protein VP39"/>
    <property type="match status" value="1"/>
</dbReference>
<evidence type="ECO:0000313" key="2">
    <source>
        <dbReference type="EMBL" id="WRS37962.1"/>
    </source>
</evidence>
<evidence type="ECO:0000313" key="3">
    <source>
        <dbReference type="Proteomes" id="UP001334732"/>
    </source>
</evidence>
<dbReference type="InterPro" id="IPR029063">
    <property type="entry name" value="SAM-dependent_MTases_sf"/>
</dbReference>
<organism evidence="2 3">
    <name type="scientific">Thiobacillus sedimenti</name>
    <dbReference type="NCBI Taxonomy" id="3110231"/>
    <lineage>
        <taxon>Bacteria</taxon>
        <taxon>Pseudomonadati</taxon>
        <taxon>Pseudomonadota</taxon>
        <taxon>Betaproteobacteria</taxon>
        <taxon>Nitrosomonadales</taxon>
        <taxon>Thiobacillaceae</taxon>
        <taxon>Thiobacillus</taxon>
    </lineage>
</organism>
<accession>A0ABZ1CI43</accession>
<dbReference type="GO" id="GO:0032259">
    <property type="term" value="P:methylation"/>
    <property type="evidence" value="ECO:0007669"/>
    <property type="project" value="UniProtKB-KW"/>
</dbReference>
<gene>
    <name evidence="2" type="ORF">VA613_07990</name>
</gene>
<dbReference type="InterPro" id="IPR041698">
    <property type="entry name" value="Methyltransf_25"/>
</dbReference>
<evidence type="ECO:0000259" key="1">
    <source>
        <dbReference type="Pfam" id="PF13649"/>
    </source>
</evidence>
<dbReference type="Proteomes" id="UP001334732">
    <property type="component" value="Chromosome"/>
</dbReference>
<protein>
    <submittedName>
        <fullName evidence="2">Class I SAM-dependent methyltransferase</fullName>
        <ecNumber evidence="2">2.1.-.-</ecNumber>
    </submittedName>
</protein>
<name>A0ABZ1CI43_9PROT</name>